<feature type="region of interest" description="Disordered" evidence="1">
    <location>
        <begin position="42"/>
        <end position="81"/>
    </location>
</feature>
<keyword evidence="4" id="KW-1185">Reference proteome</keyword>
<comment type="caution">
    <text evidence="3">The sequence shown here is derived from an EMBL/GenBank/DDBJ whole genome shotgun (WGS) entry which is preliminary data.</text>
</comment>
<proteinExistence type="predicted"/>
<accession>A0AAJ0LWL5</accession>
<feature type="compositionally biased region" description="Gly residues" evidence="1">
    <location>
        <begin position="71"/>
        <end position="81"/>
    </location>
</feature>
<feature type="signal peptide" evidence="2">
    <location>
        <begin position="1"/>
        <end position="21"/>
    </location>
</feature>
<evidence type="ECO:0000256" key="2">
    <source>
        <dbReference type="SAM" id="SignalP"/>
    </source>
</evidence>
<sequence>MPGSSIASILSLAVLLPAALAMPFSPWGAPHHYPNPPYYTTTTSSVASAPPTGIPSSSIPFPTAPTATGTGPIGTGTGTGTGYPYPTYTVNKREADALALEKRDAFQGPRQGHFPHYWPASSPCSNGLTPTAGPTGTGYATGTGTAFPYPTATGGW</sequence>
<dbReference type="EMBL" id="JAWDJX010000002">
    <property type="protein sequence ID" value="KAK3058220.1"/>
    <property type="molecule type" value="Genomic_DNA"/>
</dbReference>
<feature type="compositionally biased region" description="Low complexity" evidence="1">
    <location>
        <begin position="42"/>
        <end position="51"/>
    </location>
</feature>
<feature type="chain" id="PRO_5042584868" evidence="2">
    <location>
        <begin position="22"/>
        <end position="156"/>
    </location>
</feature>
<protein>
    <submittedName>
        <fullName evidence="3">Uncharacterized protein</fullName>
    </submittedName>
</protein>
<evidence type="ECO:0000256" key="1">
    <source>
        <dbReference type="SAM" id="MobiDB-lite"/>
    </source>
</evidence>
<keyword evidence="2" id="KW-0732">Signal</keyword>
<dbReference type="AlphaFoldDB" id="A0AAJ0LWL5"/>
<evidence type="ECO:0000313" key="4">
    <source>
        <dbReference type="Proteomes" id="UP001271007"/>
    </source>
</evidence>
<gene>
    <name evidence="3" type="ORF">LTR09_001298</name>
</gene>
<dbReference type="Proteomes" id="UP001271007">
    <property type="component" value="Unassembled WGS sequence"/>
</dbReference>
<reference evidence="3" key="1">
    <citation type="submission" date="2023-04" db="EMBL/GenBank/DDBJ databases">
        <title>Black Yeasts Isolated from many extreme environments.</title>
        <authorList>
            <person name="Coleine C."/>
            <person name="Stajich J.E."/>
            <person name="Selbmann L."/>
        </authorList>
    </citation>
    <scope>NUCLEOTIDE SEQUENCE</scope>
    <source>
        <strain evidence="3">CCFEE 5312</strain>
    </source>
</reference>
<organism evidence="3 4">
    <name type="scientific">Extremus antarcticus</name>
    <dbReference type="NCBI Taxonomy" id="702011"/>
    <lineage>
        <taxon>Eukaryota</taxon>
        <taxon>Fungi</taxon>
        <taxon>Dikarya</taxon>
        <taxon>Ascomycota</taxon>
        <taxon>Pezizomycotina</taxon>
        <taxon>Dothideomycetes</taxon>
        <taxon>Dothideomycetidae</taxon>
        <taxon>Mycosphaerellales</taxon>
        <taxon>Extremaceae</taxon>
        <taxon>Extremus</taxon>
    </lineage>
</organism>
<name>A0AAJ0LWL5_9PEZI</name>
<evidence type="ECO:0000313" key="3">
    <source>
        <dbReference type="EMBL" id="KAK3058220.1"/>
    </source>
</evidence>